<organism evidence="9 10">
    <name type="scientific">Wickerhamomyces mucosus</name>
    <dbReference type="NCBI Taxonomy" id="1378264"/>
    <lineage>
        <taxon>Eukaryota</taxon>
        <taxon>Fungi</taxon>
        <taxon>Dikarya</taxon>
        <taxon>Ascomycota</taxon>
        <taxon>Saccharomycotina</taxon>
        <taxon>Saccharomycetes</taxon>
        <taxon>Phaffomycetales</taxon>
        <taxon>Wickerhamomycetaceae</taxon>
        <taxon>Wickerhamomyces</taxon>
    </lineage>
</organism>
<feature type="compositionally biased region" description="Basic and acidic residues" evidence="6">
    <location>
        <begin position="88"/>
        <end position="99"/>
    </location>
</feature>
<keyword evidence="2" id="KW-0132">Cell division</keyword>
<dbReference type="Proteomes" id="UP000769528">
    <property type="component" value="Unassembled WGS sequence"/>
</dbReference>
<evidence type="ECO:0000256" key="1">
    <source>
        <dbReference type="ARBA" id="ARBA00006955"/>
    </source>
</evidence>
<dbReference type="PROSITE" id="PS00292">
    <property type="entry name" value="CYCLINS"/>
    <property type="match status" value="1"/>
</dbReference>
<keyword evidence="3 5" id="KW-0195">Cyclin</keyword>
<dbReference type="InterPro" id="IPR006671">
    <property type="entry name" value="Cyclin_N"/>
</dbReference>
<accession>A0A9P8T305</accession>
<dbReference type="Pfam" id="PF00134">
    <property type="entry name" value="Cyclin_N"/>
    <property type="match status" value="1"/>
</dbReference>
<dbReference type="GO" id="GO:0044772">
    <property type="term" value="P:mitotic cell cycle phase transition"/>
    <property type="evidence" value="ECO:0007669"/>
    <property type="project" value="InterPro"/>
</dbReference>
<dbReference type="InterPro" id="IPR036915">
    <property type="entry name" value="Cyclin-like_sf"/>
</dbReference>
<gene>
    <name evidence="9" type="ORF">WICMUC_005768</name>
</gene>
<evidence type="ECO:0008006" key="11">
    <source>
        <dbReference type="Google" id="ProtNLM"/>
    </source>
</evidence>
<dbReference type="CDD" id="cd20512">
    <property type="entry name" value="CYCLIN_CLBs_yeast_rpt2"/>
    <property type="match status" value="1"/>
</dbReference>
<dbReference type="GO" id="GO:0051301">
    <property type="term" value="P:cell division"/>
    <property type="evidence" value="ECO:0007669"/>
    <property type="project" value="UniProtKB-KW"/>
</dbReference>
<dbReference type="InterPro" id="IPR013763">
    <property type="entry name" value="Cyclin-like_dom"/>
</dbReference>
<evidence type="ECO:0000256" key="6">
    <source>
        <dbReference type="SAM" id="MobiDB-lite"/>
    </source>
</evidence>
<dbReference type="InterPro" id="IPR039361">
    <property type="entry name" value="Cyclin"/>
</dbReference>
<dbReference type="SUPFAM" id="SSF47954">
    <property type="entry name" value="Cyclin-like"/>
    <property type="match status" value="2"/>
</dbReference>
<dbReference type="InterPro" id="IPR046965">
    <property type="entry name" value="Cyclin_A/B-like"/>
</dbReference>
<name>A0A9P8T305_9ASCO</name>
<dbReference type="InterPro" id="IPR004367">
    <property type="entry name" value="Cyclin_C-dom"/>
</dbReference>
<dbReference type="Pfam" id="PF02984">
    <property type="entry name" value="Cyclin_C"/>
    <property type="match status" value="1"/>
</dbReference>
<dbReference type="PANTHER" id="PTHR10177">
    <property type="entry name" value="CYCLINS"/>
    <property type="match status" value="1"/>
</dbReference>
<proteinExistence type="inferred from homology"/>
<evidence type="ECO:0000259" key="8">
    <source>
        <dbReference type="SMART" id="SM01332"/>
    </source>
</evidence>
<dbReference type="PIRSF" id="PIRSF001771">
    <property type="entry name" value="Cyclin_A_B_D_E"/>
    <property type="match status" value="1"/>
</dbReference>
<dbReference type="Gene3D" id="1.10.472.10">
    <property type="entry name" value="Cyclin-like"/>
    <property type="match status" value="2"/>
</dbReference>
<dbReference type="InterPro" id="IPR048258">
    <property type="entry name" value="Cyclins_cyclin-box"/>
</dbReference>
<dbReference type="SMART" id="SM01332">
    <property type="entry name" value="Cyclin_C"/>
    <property type="match status" value="1"/>
</dbReference>
<dbReference type="SMART" id="SM00385">
    <property type="entry name" value="CYCLIN"/>
    <property type="match status" value="2"/>
</dbReference>
<feature type="domain" description="Cyclin-like" evidence="7">
    <location>
        <begin position="154"/>
        <end position="236"/>
    </location>
</feature>
<reference evidence="9" key="2">
    <citation type="submission" date="2021-01" db="EMBL/GenBank/DDBJ databases">
        <authorList>
            <person name="Schikora-Tamarit M.A."/>
        </authorList>
    </citation>
    <scope>NUCLEOTIDE SEQUENCE</scope>
    <source>
        <strain evidence="9">CBS6341</strain>
    </source>
</reference>
<evidence type="ECO:0000256" key="3">
    <source>
        <dbReference type="ARBA" id="ARBA00023127"/>
    </source>
</evidence>
<comment type="caution">
    <text evidence="9">The sequence shown here is derived from an EMBL/GenBank/DDBJ whole genome shotgun (WGS) entry which is preliminary data.</text>
</comment>
<feature type="domain" description="Cyclin C-terminal" evidence="8">
    <location>
        <begin position="245"/>
        <end position="360"/>
    </location>
</feature>
<dbReference type="EMBL" id="JAEUBF010001473">
    <property type="protein sequence ID" value="KAH3664383.1"/>
    <property type="molecule type" value="Genomic_DNA"/>
</dbReference>
<dbReference type="AlphaFoldDB" id="A0A9P8T305"/>
<dbReference type="OrthoDB" id="5590282at2759"/>
<protein>
    <recommendedName>
        <fullName evidence="11">Cyclin N-terminal domain-containing protein</fullName>
    </recommendedName>
</protein>
<dbReference type="GO" id="GO:0016538">
    <property type="term" value="F:cyclin-dependent protein serine/threonine kinase regulator activity"/>
    <property type="evidence" value="ECO:0007669"/>
    <property type="project" value="InterPro"/>
</dbReference>
<dbReference type="FunFam" id="1.10.472.10:FF:000005">
    <property type="entry name" value="G2/mitotic-specific cyclin B"/>
    <property type="match status" value="1"/>
</dbReference>
<evidence type="ECO:0000313" key="10">
    <source>
        <dbReference type="Proteomes" id="UP000769528"/>
    </source>
</evidence>
<feature type="domain" description="Cyclin-like" evidence="7">
    <location>
        <begin position="249"/>
        <end position="331"/>
    </location>
</feature>
<keyword evidence="10" id="KW-1185">Reference proteome</keyword>
<evidence type="ECO:0000256" key="4">
    <source>
        <dbReference type="ARBA" id="ARBA00023306"/>
    </source>
</evidence>
<evidence type="ECO:0000256" key="5">
    <source>
        <dbReference type="RuleBase" id="RU000383"/>
    </source>
</evidence>
<evidence type="ECO:0000259" key="7">
    <source>
        <dbReference type="SMART" id="SM00385"/>
    </source>
</evidence>
<keyword evidence="4" id="KW-0131">Cell cycle</keyword>
<evidence type="ECO:0000256" key="2">
    <source>
        <dbReference type="ARBA" id="ARBA00022618"/>
    </source>
</evidence>
<feature type="region of interest" description="Disordered" evidence="6">
    <location>
        <begin position="66"/>
        <end position="99"/>
    </location>
</feature>
<reference evidence="9" key="1">
    <citation type="journal article" date="2021" name="Open Biol.">
        <title>Shared evolutionary footprints suggest mitochondrial oxidative damage underlies multiple complex I losses in fungi.</title>
        <authorList>
            <person name="Schikora-Tamarit M.A."/>
            <person name="Marcet-Houben M."/>
            <person name="Nosek J."/>
            <person name="Gabaldon T."/>
        </authorList>
    </citation>
    <scope>NUCLEOTIDE SEQUENCE</scope>
    <source>
        <strain evidence="9">CBS6341</strain>
    </source>
</reference>
<sequence>MEQLTHQFRISQDENNLNAQVKNSKITTKSNIPVRRGALTNVTNTKLNTSTQDQLNKKPIEIEVTTQEDERSTIKRNASHNELNQVSDQKRSKVKEYERDDLDKEDINDPYMVSEYTTEIYEYLHELELKTLPTPDYLSSQTYIRANMRDQLVDWMCEVHNRFRLLPETLFIAINLVDRFLSREVVQVSKLQLLGSSSLFIASKYEEIYSPSVSNFAHESGDDIESVLSAETFILEVLDFNLSYPNPLNFLRRISKADQYDLDTRTVAKYFLEISIMDEKFIGIRPSLCAAAAMYLSRKIFEKDEWNGNLIYYSGEIFEDEILPVVQLILNYLVGPVKHEEFFKKYAARKFLKASVRTRQWAKSLMRSS</sequence>
<comment type="similarity">
    <text evidence="1">Belongs to the cyclin family. Cyclin AB subfamily.</text>
</comment>
<evidence type="ECO:0000313" key="9">
    <source>
        <dbReference type="EMBL" id="KAH3664383.1"/>
    </source>
</evidence>